<sequence>MASTGNNGERERQNIVRAHRFLPEGVSHGDPMLWTGAFDPYGRREGSSRATIEVMYCRVH</sequence>
<gene>
    <name evidence="1" type="ORF">PM001_LOCUS12756</name>
</gene>
<organism evidence="1 2">
    <name type="scientific">Peronospora matthiolae</name>
    <dbReference type="NCBI Taxonomy" id="2874970"/>
    <lineage>
        <taxon>Eukaryota</taxon>
        <taxon>Sar</taxon>
        <taxon>Stramenopiles</taxon>
        <taxon>Oomycota</taxon>
        <taxon>Peronosporomycetes</taxon>
        <taxon>Peronosporales</taxon>
        <taxon>Peronosporaceae</taxon>
        <taxon>Peronospora</taxon>
    </lineage>
</organism>
<name>A0AAV1TYW6_9STRA</name>
<dbReference type="AlphaFoldDB" id="A0AAV1TYW6"/>
<accession>A0AAV1TYW6</accession>
<protein>
    <submittedName>
        <fullName evidence="1">Uncharacterized protein</fullName>
    </submittedName>
</protein>
<proteinExistence type="predicted"/>
<dbReference type="Proteomes" id="UP001162060">
    <property type="component" value="Unassembled WGS sequence"/>
</dbReference>
<dbReference type="EMBL" id="CAKLBY020000113">
    <property type="protein sequence ID" value="CAK7927606.1"/>
    <property type="molecule type" value="Genomic_DNA"/>
</dbReference>
<evidence type="ECO:0000313" key="2">
    <source>
        <dbReference type="Proteomes" id="UP001162060"/>
    </source>
</evidence>
<reference evidence="1" key="1">
    <citation type="submission" date="2024-01" db="EMBL/GenBank/DDBJ databases">
        <authorList>
            <person name="Webb A."/>
        </authorList>
    </citation>
    <scope>NUCLEOTIDE SEQUENCE</scope>
    <source>
        <strain evidence="1">Pm1</strain>
    </source>
</reference>
<comment type="caution">
    <text evidence="1">The sequence shown here is derived from an EMBL/GenBank/DDBJ whole genome shotgun (WGS) entry which is preliminary data.</text>
</comment>
<evidence type="ECO:0000313" key="1">
    <source>
        <dbReference type="EMBL" id="CAK7927606.1"/>
    </source>
</evidence>